<dbReference type="Pfam" id="PF11141">
    <property type="entry name" value="DUF2914"/>
    <property type="match status" value="1"/>
</dbReference>
<gene>
    <name evidence="2" type="ORF">PPG34_14510</name>
</gene>
<proteinExistence type="predicted"/>
<evidence type="ECO:0000313" key="2">
    <source>
        <dbReference type="EMBL" id="MDT7043567.1"/>
    </source>
</evidence>
<evidence type="ECO:0000259" key="1">
    <source>
        <dbReference type="Pfam" id="PF11141"/>
    </source>
</evidence>
<dbReference type="RefSeq" id="WP_313834133.1">
    <property type="nucleotide sequence ID" value="NZ_JAQOUE010000001.1"/>
</dbReference>
<feature type="domain" description="DUF2914" evidence="1">
    <location>
        <begin position="97"/>
        <end position="149"/>
    </location>
</feature>
<evidence type="ECO:0000313" key="3">
    <source>
        <dbReference type="Proteomes" id="UP001250932"/>
    </source>
</evidence>
<name>A0ABU3KAZ7_9BACT</name>
<reference evidence="2 3" key="1">
    <citation type="journal article" date="2023" name="ISME J.">
        <title>Cultivation and genomic characterization of novel and ubiquitous marine nitrite-oxidizing bacteria from the Nitrospirales.</title>
        <authorList>
            <person name="Mueller A.J."/>
            <person name="Daebeler A."/>
            <person name="Herbold C.W."/>
            <person name="Kirkegaard R.H."/>
            <person name="Daims H."/>
        </authorList>
    </citation>
    <scope>NUCLEOTIDE SEQUENCE [LARGE SCALE GENOMIC DNA]</scope>
    <source>
        <strain evidence="2 3">EB</strain>
    </source>
</reference>
<sequence length="166" mass="19085">MKSSPSLFFSAMTRFFLSFLFLLFSTSVLLPSIGWSQTEVLEVDLARKIVDRMPAESYAPQVFCEKDQNRDTSLPIVTAANDRQVVFWNRVTSATATTIRHLWHKKTKDGWEPMANIRLKVQASSSFRMWSTKDIHPTLHLGEWMIVVSLDDDSKEVLCIARFLVK</sequence>
<dbReference type="InterPro" id="IPR022606">
    <property type="entry name" value="DUF2914"/>
</dbReference>
<dbReference type="Proteomes" id="UP001250932">
    <property type="component" value="Unassembled WGS sequence"/>
</dbReference>
<dbReference type="EMBL" id="JAQOUE010000001">
    <property type="protein sequence ID" value="MDT7043567.1"/>
    <property type="molecule type" value="Genomic_DNA"/>
</dbReference>
<protein>
    <submittedName>
        <fullName evidence="2">DUF2914 domain-containing protein</fullName>
    </submittedName>
</protein>
<accession>A0ABU3KAZ7</accession>
<organism evidence="2 3">
    <name type="scientific">Candidatus Nitronereus thalassa</name>
    <dbReference type="NCBI Taxonomy" id="3020898"/>
    <lineage>
        <taxon>Bacteria</taxon>
        <taxon>Pseudomonadati</taxon>
        <taxon>Nitrospirota</taxon>
        <taxon>Nitrospiria</taxon>
        <taxon>Nitrospirales</taxon>
        <taxon>Nitrospiraceae</taxon>
        <taxon>Candidatus Nitronereus</taxon>
    </lineage>
</organism>
<keyword evidence="3" id="KW-1185">Reference proteome</keyword>
<comment type="caution">
    <text evidence="2">The sequence shown here is derived from an EMBL/GenBank/DDBJ whole genome shotgun (WGS) entry which is preliminary data.</text>
</comment>